<keyword evidence="2" id="KW-0663">Pyridoxal phosphate</keyword>
<evidence type="ECO:0000256" key="4">
    <source>
        <dbReference type="ARBA" id="ARBA00023125"/>
    </source>
</evidence>
<feature type="domain" description="HTH gntR-type" evidence="7">
    <location>
        <begin position="19"/>
        <end position="87"/>
    </location>
</feature>
<dbReference type="InterPro" id="IPR015421">
    <property type="entry name" value="PyrdxlP-dep_Trfase_major"/>
</dbReference>
<dbReference type="Pfam" id="PF00155">
    <property type="entry name" value="Aminotran_1_2"/>
    <property type="match status" value="1"/>
</dbReference>
<dbReference type="PRINTS" id="PR00035">
    <property type="entry name" value="HTHGNTR"/>
</dbReference>
<evidence type="ECO:0000313" key="8">
    <source>
        <dbReference type="EMBL" id="GAA1982034.1"/>
    </source>
</evidence>
<dbReference type="Proteomes" id="UP001501116">
    <property type="component" value="Unassembled WGS sequence"/>
</dbReference>
<reference evidence="8 9" key="1">
    <citation type="journal article" date="2019" name="Int. J. Syst. Evol. Microbiol.">
        <title>The Global Catalogue of Microorganisms (GCM) 10K type strain sequencing project: providing services to taxonomists for standard genome sequencing and annotation.</title>
        <authorList>
            <consortium name="The Broad Institute Genomics Platform"/>
            <consortium name="The Broad Institute Genome Sequencing Center for Infectious Disease"/>
            <person name="Wu L."/>
            <person name="Ma J."/>
        </authorList>
    </citation>
    <scope>NUCLEOTIDE SEQUENCE [LARGE SCALE GENOMIC DNA]</scope>
    <source>
        <strain evidence="8 9">JCM 14545</strain>
    </source>
</reference>
<dbReference type="InterPro" id="IPR000524">
    <property type="entry name" value="Tscrpt_reg_HTH_GntR"/>
</dbReference>
<keyword evidence="8" id="KW-0032">Aminotransferase</keyword>
<keyword evidence="3" id="KW-0805">Transcription regulation</keyword>
<dbReference type="CDD" id="cd07377">
    <property type="entry name" value="WHTH_GntR"/>
    <property type="match status" value="1"/>
</dbReference>
<dbReference type="Gene3D" id="3.40.640.10">
    <property type="entry name" value="Type I PLP-dependent aspartate aminotransferase-like (Major domain)"/>
    <property type="match status" value="1"/>
</dbReference>
<dbReference type="InterPro" id="IPR036388">
    <property type="entry name" value="WH-like_DNA-bd_sf"/>
</dbReference>
<dbReference type="InterPro" id="IPR051446">
    <property type="entry name" value="HTH_trans_reg/aminotransferase"/>
</dbReference>
<dbReference type="SUPFAM" id="SSF53383">
    <property type="entry name" value="PLP-dependent transferases"/>
    <property type="match status" value="1"/>
</dbReference>
<feature type="region of interest" description="Disordered" evidence="6">
    <location>
        <begin position="80"/>
        <end position="100"/>
    </location>
</feature>
<comment type="similarity">
    <text evidence="1">In the C-terminal section; belongs to the class-I pyridoxal-phosphate-dependent aminotransferase family.</text>
</comment>
<feature type="compositionally biased region" description="Low complexity" evidence="6">
    <location>
        <begin position="84"/>
        <end position="100"/>
    </location>
</feature>
<keyword evidence="9" id="KW-1185">Reference proteome</keyword>
<keyword evidence="4" id="KW-0238">DNA-binding</keyword>
<comment type="caution">
    <text evidence="8">The sequence shown here is derived from an EMBL/GenBank/DDBJ whole genome shotgun (WGS) entry which is preliminary data.</text>
</comment>
<dbReference type="InterPro" id="IPR036390">
    <property type="entry name" value="WH_DNA-bd_sf"/>
</dbReference>
<evidence type="ECO:0000256" key="5">
    <source>
        <dbReference type="ARBA" id="ARBA00023163"/>
    </source>
</evidence>
<dbReference type="CDD" id="cd00609">
    <property type="entry name" value="AAT_like"/>
    <property type="match status" value="1"/>
</dbReference>
<dbReference type="PANTHER" id="PTHR46577:SF1">
    <property type="entry name" value="HTH-TYPE TRANSCRIPTIONAL REGULATORY PROTEIN GABR"/>
    <property type="match status" value="1"/>
</dbReference>
<organism evidence="8 9">
    <name type="scientific">Amycolatopsis minnesotensis</name>
    <dbReference type="NCBI Taxonomy" id="337894"/>
    <lineage>
        <taxon>Bacteria</taxon>
        <taxon>Bacillati</taxon>
        <taxon>Actinomycetota</taxon>
        <taxon>Actinomycetes</taxon>
        <taxon>Pseudonocardiales</taxon>
        <taxon>Pseudonocardiaceae</taxon>
        <taxon>Amycolatopsis</taxon>
    </lineage>
</organism>
<dbReference type="Pfam" id="PF00392">
    <property type="entry name" value="GntR"/>
    <property type="match status" value="1"/>
</dbReference>
<evidence type="ECO:0000259" key="7">
    <source>
        <dbReference type="PROSITE" id="PS50949"/>
    </source>
</evidence>
<name>A0ABN2S7V3_9PSEU</name>
<evidence type="ECO:0000256" key="6">
    <source>
        <dbReference type="SAM" id="MobiDB-lite"/>
    </source>
</evidence>
<proteinExistence type="inferred from homology"/>
<dbReference type="InterPro" id="IPR015424">
    <property type="entry name" value="PyrdxlP-dep_Trfase"/>
</dbReference>
<keyword evidence="8" id="KW-0808">Transferase</keyword>
<dbReference type="GO" id="GO:0008483">
    <property type="term" value="F:transaminase activity"/>
    <property type="evidence" value="ECO:0007669"/>
    <property type="project" value="UniProtKB-KW"/>
</dbReference>
<dbReference type="Gene3D" id="1.10.10.10">
    <property type="entry name" value="Winged helix-like DNA-binding domain superfamily/Winged helix DNA-binding domain"/>
    <property type="match status" value="1"/>
</dbReference>
<protein>
    <submittedName>
        <fullName evidence="8">PLP-dependent aminotransferase family protein</fullName>
    </submittedName>
</protein>
<dbReference type="RefSeq" id="WP_344428705.1">
    <property type="nucleotide sequence ID" value="NZ_BAAANN010000036.1"/>
</dbReference>
<gene>
    <name evidence="8" type="ORF">GCM10009754_68640</name>
</gene>
<dbReference type="SMART" id="SM00345">
    <property type="entry name" value="HTH_GNTR"/>
    <property type="match status" value="1"/>
</dbReference>
<dbReference type="SUPFAM" id="SSF46785">
    <property type="entry name" value="Winged helix' DNA-binding domain"/>
    <property type="match status" value="1"/>
</dbReference>
<evidence type="ECO:0000256" key="1">
    <source>
        <dbReference type="ARBA" id="ARBA00005384"/>
    </source>
</evidence>
<evidence type="ECO:0000313" key="9">
    <source>
        <dbReference type="Proteomes" id="UP001501116"/>
    </source>
</evidence>
<dbReference type="PANTHER" id="PTHR46577">
    <property type="entry name" value="HTH-TYPE TRANSCRIPTIONAL REGULATORY PROTEIN GABR"/>
    <property type="match status" value="1"/>
</dbReference>
<keyword evidence="5" id="KW-0804">Transcription</keyword>
<dbReference type="InterPro" id="IPR004839">
    <property type="entry name" value="Aminotransferase_I/II_large"/>
</dbReference>
<dbReference type="PROSITE" id="PS50949">
    <property type="entry name" value="HTH_GNTR"/>
    <property type="match status" value="1"/>
</dbReference>
<dbReference type="EMBL" id="BAAANN010000036">
    <property type="protein sequence ID" value="GAA1982034.1"/>
    <property type="molecule type" value="Genomic_DNA"/>
</dbReference>
<evidence type="ECO:0000256" key="2">
    <source>
        <dbReference type="ARBA" id="ARBA00022898"/>
    </source>
</evidence>
<evidence type="ECO:0000256" key="3">
    <source>
        <dbReference type="ARBA" id="ARBA00023015"/>
    </source>
</evidence>
<sequence length="461" mass="49435">MTQSWSSPGWDVHLGWRPEHGRHGLAEAIRAAIRDGRLAPGATVPSTRALAADLGVARGTVTRVYADLRAEGYLRTSQGAPTQVAPVGSAPASAPGASVRPAPARRWTLLPGRPDLSSFPRADWLASTRRVLQHAPATAFGYEEQGGPFALRSALSQYLARSRGVVTDPDRIVVCGGFSHAVAIMSRVLRERGVAEIAFEDPSLPEFRQVAAGNGITVAGVPVDEHGVRVSEIDSPAVVVTPAHQYPTGATLAPSRRTELARWATETGSVVIEDDYDGEFRFDRQQVGALQALAPERVVYVGTASKTLAPGLRIGWLVLPRALVEPARAALTAAGWRPPVLGHLVLADLLDSGAYDRHVRRSRARYRDRRDRLLAALPEPITPWGISAGLQLLLMLPDGVTEERVRAAARARSIEIETLHRAWIAPGTRPQGIVCGYAAPADHAFAPTLDTFLGLLADVLP</sequence>
<accession>A0ABN2S7V3</accession>